<dbReference type="SUPFAM" id="SSF111369">
    <property type="entry name" value="HlyD-like secretion proteins"/>
    <property type="match status" value="1"/>
</dbReference>
<dbReference type="InterPro" id="IPR006143">
    <property type="entry name" value="RND_pump_MFP"/>
</dbReference>
<protein>
    <submittedName>
        <fullName evidence="8">Hemolysin D</fullName>
    </submittedName>
    <submittedName>
        <fullName evidence="9">Membrane fusion protein (Multidrug efflux system)</fullName>
    </submittedName>
</protein>
<dbReference type="NCBIfam" id="TIGR01730">
    <property type="entry name" value="RND_mfp"/>
    <property type="match status" value="1"/>
</dbReference>
<dbReference type="GO" id="GO:0030313">
    <property type="term" value="C:cell envelope"/>
    <property type="evidence" value="ECO:0007669"/>
    <property type="project" value="UniProtKB-SubCell"/>
</dbReference>
<dbReference type="Gene3D" id="2.40.420.20">
    <property type="match status" value="1"/>
</dbReference>
<reference evidence="8 10" key="1">
    <citation type="submission" date="2018-06" db="EMBL/GenBank/DDBJ databases">
        <title>Complete Genome Sequence of the Microcystin-Degrading Bacterium Sphingosinicella microcystinivorans Strain B-9.</title>
        <authorList>
            <person name="Jin H."/>
            <person name="Nishizawa T."/>
            <person name="Guo Y."/>
            <person name="Nishizawa A."/>
            <person name="Park H."/>
            <person name="Kato H."/>
            <person name="Tsuji K."/>
            <person name="Harada K."/>
        </authorList>
    </citation>
    <scope>NUCLEOTIDE SEQUENCE [LARGE SCALE GENOMIC DNA]</scope>
    <source>
        <strain evidence="8 10">B9</strain>
    </source>
</reference>
<dbReference type="KEGG" id="smic:SmB9_16840"/>
<evidence type="ECO:0000259" key="4">
    <source>
        <dbReference type="Pfam" id="PF25876"/>
    </source>
</evidence>
<evidence type="ECO:0000256" key="3">
    <source>
        <dbReference type="SAM" id="SignalP"/>
    </source>
</evidence>
<dbReference type="Pfam" id="PF25876">
    <property type="entry name" value="HH_MFP_RND"/>
    <property type="match status" value="1"/>
</dbReference>
<evidence type="ECO:0000313" key="10">
    <source>
        <dbReference type="Proteomes" id="UP000275727"/>
    </source>
</evidence>
<feature type="signal peptide" evidence="3">
    <location>
        <begin position="1"/>
        <end position="22"/>
    </location>
</feature>
<dbReference type="Pfam" id="PF25967">
    <property type="entry name" value="RND-MFP_C"/>
    <property type="match status" value="1"/>
</dbReference>
<feature type="domain" description="Multidrug resistance protein MdtA-like beta-barrel" evidence="6">
    <location>
        <begin position="206"/>
        <end position="295"/>
    </location>
</feature>
<keyword evidence="11" id="KW-1185">Reference proteome</keyword>
<dbReference type="Proteomes" id="UP000276029">
    <property type="component" value="Unassembled WGS sequence"/>
</dbReference>
<dbReference type="Gene3D" id="1.10.287.470">
    <property type="entry name" value="Helix hairpin bin"/>
    <property type="match status" value="1"/>
</dbReference>
<dbReference type="InterPro" id="IPR058626">
    <property type="entry name" value="MdtA-like_b-barrel"/>
</dbReference>
<evidence type="ECO:0000256" key="1">
    <source>
        <dbReference type="ARBA" id="ARBA00004196"/>
    </source>
</evidence>
<dbReference type="GO" id="GO:0022857">
    <property type="term" value="F:transmembrane transporter activity"/>
    <property type="evidence" value="ECO:0007669"/>
    <property type="project" value="InterPro"/>
</dbReference>
<feature type="domain" description="Multidrug resistance protein MdtA-like barrel-sandwich hybrid" evidence="5">
    <location>
        <begin position="58"/>
        <end position="200"/>
    </location>
</feature>
<dbReference type="PROSITE" id="PS51257">
    <property type="entry name" value="PROKAR_LIPOPROTEIN"/>
    <property type="match status" value="1"/>
</dbReference>
<evidence type="ECO:0000313" key="11">
    <source>
        <dbReference type="Proteomes" id="UP000276029"/>
    </source>
</evidence>
<comment type="similarity">
    <text evidence="2">Belongs to the membrane fusion protein (MFP) (TC 8.A.1) family.</text>
</comment>
<evidence type="ECO:0000313" key="8">
    <source>
        <dbReference type="EMBL" id="BBE34026.1"/>
    </source>
</evidence>
<proteinExistence type="inferred from homology"/>
<dbReference type="Proteomes" id="UP000275727">
    <property type="component" value="Chromosome"/>
</dbReference>
<dbReference type="AlphaFoldDB" id="A0AAD1D545"/>
<dbReference type="InterPro" id="IPR058625">
    <property type="entry name" value="MdtA-like_BSH"/>
</dbReference>
<evidence type="ECO:0000256" key="2">
    <source>
        <dbReference type="ARBA" id="ARBA00009477"/>
    </source>
</evidence>
<feature type="chain" id="PRO_5041923933" evidence="3">
    <location>
        <begin position="23"/>
        <end position="385"/>
    </location>
</feature>
<dbReference type="InterPro" id="IPR058627">
    <property type="entry name" value="MdtA-like_C"/>
</dbReference>
<reference evidence="9 11" key="2">
    <citation type="submission" date="2018-10" db="EMBL/GenBank/DDBJ databases">
        <title>Genomic Encyclopedia of Type Strains, Phase IV (KMG-IV): sequencing the most valuable type-strain genomes for metagenomic binning, comparative biology and taxonomic classification.</title>
        <authorList>
            <person name="Goeker M."/>
        </authorList>
    </citation>
    <scope>NUCLEOTIDE SEQUENCE [LARGE SCALE GENOMIC DNA]</scope>
    <source>
        <strain evidence="9 11">DSM 19791</strain>
    </source>
</reference>
<comment type="subcellular location">
    <subcellularLocation>
        <location evidence="1">Cell envelope</location>
    </subcellularLocation>
</comment>
<sequence length="385" mass="40739">MRNNRWLAAAALAACVWLSACADDAQPTPPPPEVEVVTVRPQPIANVIELPGRVQAIRTAEVRARVDGIIERRLFDEGTDVKAGQALFAIDPREMTAALNAAQAALARARTTSANAAQDLQRYDGLIADQAISKQEYDAAVARRGTAQADVDQARAQVESARLNLGYATVRAPIAGRAGRAQVTEGALVSASQGTLLTTIEQIDSIYVNFSQSSSDLLAIRRDIAGGKLHIPELGRWDVTLILEDGTAYEQTGHIDFLDLSIDEATGTAALRAEFPNPRRILLPGQFVRAQIGAGTRANGILVPQRAVTVAEDGGSVYVVGAKDVAEVRPVKLGRLQGDSWVIDEGLNSGDRVVVSGLQGVRPGQPVRIAGAAPKKAAEKAAATK</sequence>
<dbReference type="EMBL" id="AP018711">
    <property type="protein sequence ID" value="BBE34026.1"/>
    <property type="molecule type" value="Genomic_DNA"/>
</dbReference>
<dbReference type="RefSeq" id="WP_121047592.1">
    <property type="nucleotide sequence ID" value="NZ_AP018711.1"/>
</dbReference>
<dbReference type="Pfam" id="PF25917">
    <property type="entry name" value="BSH_RND"/>
    <property type="match status" value="1"/>
</dbReference>
<dbReference type="EMBL" id="RBWX01000007">
    <property type="protein sequence ID" value="RKS91105.1"/>
    <property type="molecule type" value="Genomic_DNA"/>
</dbReference>
<dbReference type="InterPro" id="IPR058624">
    <property type="entry name" value="MdtA-like_HH"/>
</dbReference>
<dbReference type="Gene3D" id="2.40.30.170">
    <property type="match status" value="1"/>
</dbReference>
<feature type="domain" description="Multidrug resistance protein MdtA-like C-terminal permuted SH3" evidence="7">
    <location>
        <begin position="299"/>
        <end position="359"/>
    </location>
</feature>
<organism evidence="8 10">
    <name type="scientific">Sphingosinicella microcystinivorans</name>
    <dbReference type="NCBI Taxonomy" id="335406"/>
    <lineage>
        <taxon>Bacteria</taxon>
        <taxon>Pseudomonadati</taxon>
        <taxon>Pseudomonadota</taxon>
        <taxon>Alphaproteobacteria</taxon>
        <taxon>Sphingomonadales</taxon>
        <taxon>Sphingosinicellaceae</taxon>
        <taxon>Sphingosinicella</taxon>
    </lineage>
</organism>
<evidence type="ECO:0000259" key="7">
    <source>
        <dbReference type="Pfam" id="PF25967"/>
    </source>
</evidence>
<dbReference type="Gene3D" id="2.40.50.100">
    <property type="match status" value="1"/>
</dbReference>
<gene>
    <name evidence="9" type="ORF">DFR51_0653</name>
    <name evidence="8" type="ORF">SmB9_16840</name>
</gene>
<feature type="domain" description="Multidrug resistance protein MdtA-like alpha-helical hairpin" evidence="4">
    <location>
        <begin position="99"/>
        <end position="168"/>
    </location>
</feature>
<dbReference type="PANTHER" id="PTHR30158:SF3">
    <property type="entry name" value="MULTIDRUG EFFLUX PUMP SUBUNIT ACRA-RELATED"/>
    <property type="match status" value="1"/>
</dbReference>
<dbReference type="GO" id="GO:0046677">
    <property type="term" value="P:response to antibiotic"/>
    <property type="evidence" value="ECO:0007669"/>
    <property type="project" value="TreeGrafter"/>
</dbReference>
<dbReference type="Pfam" id="PF25944">
    <property type="entry name" value="Beta-barrel_RND"/>
    <property type="match status" value="1"/>
</dbReference>
<evidence type="ECO:0000259" key="6">
    <source>
        <dbReference type="Pfam" id="PF25944"/>
    </source>
</evidence>
<evidence type="ECO:0000313" key="9">
    <source>
        <dbReference type="EMBL" id="RKS91105.1"/>
    </source>
</evidence>
<dbReference type="GO" id="GO:0005886">
    <property type="term" value="C:plasma membrane"/>
    <property type="evidence" value="ECO:0007669"/>
    <property type="project" value="TreeGrafter"/>
</dbReference>
<dbReference type="FunFam" id="2.40.420.20:FF:000001">
    <property type="entry name" value="Efflux RND transporter periplasmic adaptor subunit"/>
    <property type="match status" value="1"/>
</dbReference>
<keyword evidence="3" id="KW-0732">Signal</keyword>
<name>A0AAD1D545_SPHMI</name>
<dbReference type="PANTHER" id="PTHR30158">
    <property type="entry name" value="ACRA/E-RELATED COMPONENT OF DRUG EFFLUX TRANSPORTER"/>
    <property type="match status" value="1"/>
</dbReference>
<accession>A0AAD1D545</accession>
<evidence type="ECO:0000259" key="5">
    <source>
        <dbReference type="Pfam" id="PF25917"/>
    </source>
</evidence>